<organism evidence="1 2">
    <name type="scientific">Acidimangrovimonas pyrenivorans</name>
    <dbReference type="NCBI Taxonomy" id="2030798"/>
    <lineage>
        <taxon>Bacteria</taxon>
        <taxon>Pseudomonadati</taxon>
        <taxon>Pseudomonadota</taxon>
        <taxon>Alphaproteobacteria</taxon>
        <taxon>Rhodobacterales</taxon>
        <taxon>Paracoccaceae</taxon>
        <taxon>Acidimangrovimonas</taxon>
    </lineage>
</organism>
<comment type="caution">
    <text evidence="1">The sequence shown here is derived from an EMBL/GenBank/DDBJ whole genome shotgun (WGS) entry which is preliminary data.</text>
</comment>
<accession>A0ABV7AGG3</accession>
<dbReference type="InterPro" id="IPR011739">
    <property type="entry name" value="GTA_rcc01693"/>
</dbReference>
<proteinExistence type="predicted"/>
<evidence type="ECO:0000313" key="1">
    <source>
        <dbReference type="EMBL" id="MFC2967857.1"/>
    </source>
</evidence>
<dbReference type="InterPro" id="IPR019056">
    <property type="entry name" value="Phage_TAC_6"/>
</dbReference>
<name>A0ABV7AGG3_9RHOB</name>
<dbReference type="RefSeq" id="WP_377832504.1">
    <property type="nucleotide sequence ID" value="NZ_JBHRSK010000004.1"/>
</dbReference>
<dbReference type="Pfam" id="PF09550">
    <property type="entry name" value="Phage_TAC_6"/>
    <property type="match status" value="1"/>
</dbReference>
<dbReference type="NCBIfam" id="TIGR02216">
    <property type="entry name" value="phage_TIGR02216"/>
    <property type="match status" value="1"/>
</dbReference>
<evidence type="ECO:0000313" key="2">
    <source>
        <dbReference type="Proteomes" id="UP001595443"/>
    </source>
</evidence>
<sequence>MSGFDWPGLMRAGLSRRALGGLGLTPEAFWRLTPGELRLMLGAEAAAPLGRAGLEALAREFPDRAPGGAKGGTDGDGD</sequence>
<dbReference type="EMBL" id="JBHRSK010000004">
    <property type="protein sequence ID" value="MFC2967857.1"/>
    <property type="molecule type" value="Genomic_DNA"/>
</dbReference>
<protein>
    <submittedName>
        <fullName evidence="1">Rcc01693 family protein</fullName>
    </submittedName>
</protein>
<gene>
    <name evidence="1" type="ORF">ACFOES_07105</name>
</gene>
<keyword evidence="2" id="KW-1185">Reference proteome</keyword>
<dbReference type="Proteomes" id="UP001595443">
    <property type="component" value="Unassembled WGS sequence"/>
</dbReference>
<reference evidence="2" key="1">
    <citation type="journal article" date="2019" name="Int. J. Syst. Evol. Microbiol.">
        <title>The Global Catalogue of Microorganisms (GCM) 10K type strain sequencing project: providing services to taxonomists for standard genome sequencing and annotation.</title>
        <authorList>
            <consortium name="The Broad Institute Genomics Platform"/>
            <consortium name="The Broad Institute Genome Sequencing Center for Infectious Disease"/>
            <person name="Wu L."/>
            <person name="Ma J."/>
        </authorList>
    </citation>
    <scope>NUCLEOTIDE SEQUENCE [LARGE SCALE GENOMIC DNA]</scope>
    <source>
        <strain evidence="2">KCTC 62192</strain>
    </source>
</reference>